<sequence length="175" mass="18669">MDVADLVACKSETGELGESCEWAEISDGVSTGSPYILEAKTAELSEVLQSVETVNVRILRVENFELGESAQWSEVSERVHRGRRGWIWVIAEVEVDEVGEVLDAVEVSNALGSKIHALRIECIGGKWCVDVVVEGVVLGDGLAEAGAEALADGVGCYVAGWWGWWGYGCGLVGVG</sequence>
<dbReference type="Proteomes" id="UP001321748">
    <property type="component" value="Chromosome"/>
</dbReference>
<proteinExistence type="predicted"/>
<organism evidence="1 2">
    <name type="scientific">Bombiscardovia apis</name>
    <dbReference type="NCBI Taxonomy" id="2932182"/>
    <lineage>
        <taxon>Bacteria</taxon>
        <taxon>Bacillati</taxon>
        <taxon>Actinomycetota</taxon>
        <taxon>Actinomycetes</taxon>
        <taxon>Bifidobacteriales</taxon>
        <taxon>Bifidobacteriaceae</taxon>
        <taxon>Bombiscardovia</taxon>
    </lineage>
</organism>
<protein>
    <submittedName>
        <fullName evidence="1">Uncharacterized protein</fullName>
    </submittedName>
</protein>
<gene>
    <name evidence="1" type="ORF">KIMH_13900</name>
</gene>
<evidence type="ECO:0000313" key="1">
    <source>
        <dbReference type="EMBL" id="BDR55279.1"/>
    </source>
</evidence>
<name>A0ABN6SGZ7_9BIFI</name>
<reference evidence="1 2" key="1">
    <citation type="journal article" date="2023" name="Microbiol. Spectr.">
        <title>Symbiosis of Carpenter Bees with Uncharacterized Lactic Acid Bacteria Showing NAD Auxotrophy.</title>
        <authorList>
            <person name="Kawasaki S."/>
            <person name="Ozawa K."/>
            <person name="Mori T."/>
            <person name="Yamamoto A."/>
            <person name="Ito M."/>
            <person name="Ohkuma M."/>
            <person name="Sakamoto M."/>
            <person name="Matsutani M."/>
        </authorList>
    </citation>
    <scope>NUCLEOTIDE SEQUENCE [LARGE SCALE GENOMIC DNA]</scope>
    <source>
        <strain evidence="1 2">KimH</strain>
    </source>
</reference>
<accession>A0ABN6SGZ7</accession>
<evidence type="ECO:0000313" key="2">
    <source>
        <dbReference type="Proteomes" id="UP001321748"/>
    </source>
</evidence>
<keyword evidence="2" id="KW-1185">Reference proteome</keyword>
<dbReference type="EMBL" id="AP026800">
    <property type="protein sequence ID" value="BDR55279.1"/>
    <property type="molecule type" value="Genomic_DNA"/>
</dbReference>